<protein>
    <submittedName>
        <fullName evidence="1">Uncharacterized protein</fullName>
    </submittedName>
</protein>
<evidence type="ECO:0000313" key="2">
    <source>
        <dbReference type="Proteomes" id="UP000053105"/>
    </source>
</evidence>
<name>A0A0N0BGF2_9HYME</name>
<gene>
    <name evidence="1" type="ORF">WN51_13147</name>
</gene>
<organism evidence="1 2">
    <name type="scientific">Melipona quadrifasciata</name>
    <dbReference type="NCBI Taxonomy" id="166423"/>
    <lineage>
        <taxon>Eukaryota</taxon>
        <taxon>Metazoa</taxon>
        <taxon>Ecdysozoa</taxon>
        <taxon>Arthropoda</taxon>
        <taxon>Hexapoda</taxon>
        <taxon>Insecta</taxon>
        <taxon>Pterygota</taxon>
        <taxon>Neoptera</taxon>
        <taxon>Endopterygota</taxon>
        <taxon>Hymenoptera</taxon>
        <taxon>Apocrita</taxon>
        <taxon>Aculeata</taxon>
        <taxon>Apoidea</taxon>
        <taxon>Anthophila</taxon>
        <taxon>Apidae</taxon>
        <taxon>Melipona</taxon>
    </lineage>
</organism>
<dbReference type="AlphaFoldDB" id="A0A0N0BGF2"/>
<evidence type="ECO:0000313" key="1">
    <source>
        <dbReference type="EMBL" id="KOX74712.1"/>
    </source>
</evidence>
<dbReference type="OrthoDB" id="10559303at2759"/>
<keyword evidence="2" id="KW-1185">Reference proteome</keyword>
<reference evidence="1 2" key="1">
    <citation type="submission" date="2015-07" db="EMBL/GenBank/DDBJ databases">
        <title>The genome of Melipona quadrifasciata.</title>
        <authorList>
            <person name="Pan H."/>
            <person name="Kapheim K."/>
        </authorList>
    </citation>
    <scope>NUCLEOTIDE SEQUENCE [LARGE SCALE GENOMIC DNA]</scope>
    <source>
        <strain evidence="1">0111107301</strain>
        <tissue evidence="1">Whole body</tissue>
    </source>
</reference>
<proteinExistence type="predicted"/>
<accession>A0A0N0BGF2</accession>
<sequence>MKGRPEEWRTETENERMLEERQRTELEVFEKVCNFLEKRKGVGVLPSRQACTRNRVIPRVQLLSIILRVFVVDLQNDPARRYNLPVSALPSSKSKQPCAHSWEMYAFAGANIAVHATDEQSKVSLGKAVLSCRQSNPGTFVDANASSKQPF</sequence>
<dbReference type="Proteomes" id="UP000053105">
    <property type="component" value="Unassembled WGS sequence"/>
</dbReference>
<dbReference type="EMBL" id="KQ435783">
    <property type="protein sequence ID" value="KOX74712.1"/>
    <property type="molecule type" value="Genomic_DNA"/>
</dbReference>